<organism evidence="2">
    <name type="scientific">Gongylonema pulchrum</name>
    <dbReference type="NCBI Taxonomy" id="637853"/>
    <lineage>
        <taxon>Eukaryota</taxon>
        <taxon>Metazoa</taxon>
        <taxon>Ecdysozoa</taxon>
        <taxon>Nematoda</taxon>
        <taxon>Chromadorea</taxon>
        <taxon>Rhabditida</taxon>
        <taxon>Spirurina</taxon>
        <taxon>Spiruromorpha</taxon>
        <taxon>Spiruroidea</taxon>
        <taxon>Gongylonematidae</taxon>
        <taxon>Gongylonema</taxon>
    </lineage>
</organism>
<dbReference type="AlphaFoldDB" id="A0A183DC70"/>
<dbReference type="WBParaSite" id="GPUH_0000632001-mRNA-1">
    <property type="protein sequence ID" value="GPUH_0000632001-mRNA-1"/>
    <property type="gene ID" value="GPUH_0000632001"/>
</dbReference>
<reference evidence="2" key="1">
    <citation type="submission" date="2016-06" db="UniProtKB">
        <authorList>
            <consortium name="WormBaseParasite"/>
        </authorList>
    </citation>
    <scope>IDENTIFICATION</scope>
</reference>
<proteinExistence type="predicted"/>
<sequence length="51" mass="5602">LPVGFEPKRLGMHERHVDLSDADLASKAPSTAAKMKEEMPTSQLPSAEEMH</sequence>
<name>A0A183DC70_9BILA</name>
<evidence type="ECO:0000256" key="1">
    <source>
        <dbReference type="SAM" id="MobiDB-lite"/>
    </source>
</evidence>
<accession>A0A183DC70</accession>
<feature type="region of interest" description="Disordered" evidence="1">
    <location>
        <begin position="23"/>
        <end position="51"/>
    </location>
</feature>
<protein>
    <submittedName>
        <fullName evidence="2">NADH-quinone oxidoreductase subunit I</fullName>
    </submittedName>
</protein>
<evidence type="ECO:0000313" key="2">
    <source>
        <dbReference type="WBParaSite" id="GPUH_0000632001-mRNA-1"/>
    </source>
</evidence>